<gene>
    <name evidence="1" type="ORF">LNTAR_04461</name>
</gene>
<name>A6DQJ1_9BACT</name>
<evidence type="ECO:0008006" key="3">
    <source>
        <dbReference type="Google" id="ProtNLM"/>
    </source>
</evidence>
<proteinExistence type="predicted"/>
<comment type="caution">
    <text evidence="1">The sequence shown here is derived from an EMBL/GenBank/DDBJ whole genome shotgun (WGS) entry which is preliminary data.</text>
</comment>
<dbReference type="InterPro" id="IPR042252">
    <property type="entry name" value="MtfA_N"/>
</dbReference>
<dbReference type="STRING" id="313628.LNTAR_04461"/>
<dbReference type="AlphaFoldDB" id="A6DQJ1"/>
<dbReference type="Pfam" id="PF06167">
    <property type="entry name" value="Peptidase_M90"/>
    <property type="match status" value="1"/>
</dbReference>
<dbReference type="PANTHER" id="PTHR30164">
    <property type="entry name" value="MTFA PEPTIDASE"/>
    <property type="match status" value="1"/>
</dbReference>
<protein>
    <recommendedName>
        <fullName evidence="3">Zinc-dependent peptidase</fullName>
    </recommendedName>
</protein>
<dbReference type="EMBL" id="ABCK01000020">
    <property type="protein sequence ID" value="EDM26072.1"/>
    <property type="molecule type" value="Genomic_DNA"/>
</dbReference>
<dbReference type="eggNOG" id="COG3228">
    <property type="taxonomic scope" value="Bacteria"/>
</dbReference>
<dbReference type="InterPro" id="IPR024079">
    <property type="entry name" value="MetalloPept_cat_dom_sf"/>
</dbReference>
<dbReference type="InterPro" id="IPR010384">
    <property type="entry name" value="MtfA_fam"/>
</dbReference>
<evidence type="ECO:0000313" key="2">
    <source>
        <dbReference type="Proteomes" id="UP000004947"/>
    </source>
</evidence>
<dbReference type="Proteomes" id="UP000004947">
    <property type="component" value="Unassembled WGS sequence"/>
</dbReference>
<reference evidence="1 2" key="1">
    <citation type="journal article" date="2010" name="J. Bacteriol.">
        <title>Genome sequence of Lentisphaera araneosa HTCC2155T, the type species of the order Lentisphaerales in the phylum Lentisphaerae.</title>
        <authorList>
            <person name="Thrash J.C."/>
            <person name="Cho J.C."/>
            <person name="Vergin K.L."/>
            <person name="Morris R.M."/>
            <person name="Giovannoni S.J."/>
        </authorList>
    </citation>
    <scope>NUCLEOTIDE SEQUENCE [LARGE SCALE GENOMIC DNA]</scope>
    <source>
        <strain evidence="1 2">HTCC2155</strain>
    </source>
</reference>
<dbReference type="GO" id="GO:0005829">
    <property type="term" value="C:cytosol"/>
    <property type="evidence" value="ECO:0007669"/>
    <property type="project" value="TreeGrafter"/>
</dbReference>
<dbReference type="GO" id="GO:0008237">
    <property type="term" value="F:metallopeptidase activity"/>
    <property type="evidence" value="ECO:0007669"/>
    <property type="project" value="InterPro"/>
</dbReference>
<dbReference type="CDD" id="cd20169">
    <property type="entry name" value="Peptidase_M90_mtfA"/>
    <property type="match status" value="1"/>
</dbReference>
<accession>A6DQJ1</accession>
<dbReference type="Gene3D" id="3.40.390.10">
    <property type="entry name" value="Collagenase (Catalytic Domain)"/>
    <property type="match status" value="1"/>
</dbReference>
<sequence>METLIGITVIALSLALGIPFYRKHKRQKLMNSTAPNEWETFLHEEVPYLDKLPPQDRKKLWGLIHIFLDEIEFIPCQGLIMEDRIRVAIAAQACLLTLKNPTQKHFNSLNTIYVYPDAFKSNIEQSEGSFVSSEESIRLGQSIRGSIVLSWNSCRKGASNFHDGQNVIFHEFAHQLDQEHGSADGVPILQERSAYLDWGKIMYKKFLWLREKKKKHQDTLIDPYGALNEAEFFAVCTECFFEKPQQLKKKHPHIYRVMENYYGLNPIELI</sequence>
<organism evidence="1 2">
    <name type="scientific">Lentisphaera araneosa HTCC2155</name>
    <dbReference type="NCBI Taxonomy" id="313628"/>
    <lineage>
        <taxon>Bacteria</taxon>
        <taxon>Pseudomonadati</taxon>
        <taxon>Lentisphaerota</taxon>
        <taxon>Lentisphaeria</taxon>
        <taxon>Lentisphaerales</taxon>
        <taxon>Lentisphaeraceae</taxon>
        <taxon>Lentisphaera</taxon>
    </lineage>
</organism>
<keyword evidence="2" id="KW-1185">Reference proteome</keyword>
<dbReference type="RefSeq" id="WP_007280118.1">
    <property type="nucleotide sequence ID" value="NZ_ABCK01000020.1"/>
</dbReference>
<dbReference type="Gene3D" id="1.10.472.150">
    <property type="entry name" value="Glucose-regulated metallo-peptidase M90, N-terminal domain"/>
    <property type="match status" value="1"/>
</dbReference>
<dbReference type="GO" id="GO:0004177">
    <property type="term" value="F:aminopeptidase activity"/>
    <property type="evidence" value="ECO:0007669"/>
    <property type="project" value="TreeGrafter"/>
</dbReference>
<dbReference type="PANTHER" id="PTHR30164:SF2">
    <property type="entry name" value="PROTEIN MTFA"/>
    <property type="match status" value="1"/>
</dbReference>
<dbReference type="SUPFAM" id="SSF55486">
    <property type="entry name" value="Metalloproteases ('zincins'), catalytic domain"/>
    <property type="match status" value="1"/>
</dbReference>
<evidence type="ECO:0000313" key="1">
    <source>
        <dbReference type="EMBL" id="EDM26072.1"/>
    </source>
</evidence>
<dbReference type="OrthoDB" id="9786424at2"/>